<dbReference type="Proteomes" id="UP000827092">
    <property type="component" value="Unassembled WGS sequence"/>
</dbReference>
<dbReference type="PANTHER" id="PTHR35385">
    <property type="entry name" value="PROTEIN B, PUTATIVE-RELATED-RELATED"/>
    <property type="match status" value="1"/>
</dbReference>
<dbReference type="InterPro" id="IPR018289">
    <property type="entry name" value="MULE_transposase_dom"/>
</dbReference>
<dbReference type="Pfam" id="PF10551">
    <property type="entry name" value="MULE"/>
    <property type="match status" value="1"/>
</dbReference>
<dbReference type="PROSITE" id="PS50966">
    <property type="entry name" value="ZF_SWIM"/>
    <property type="match status" value="1"/>
</dbReference>
<dbReference type="GO" id="GO:0008270">
    <property type="term" value="F:zinc ion binding"/>
    <property type="evidence" value="ECO:0007669"/>
    <property type="project" value="UniProtKB-KW"/>
</dbReference>
<protein>
    <recommendedName>
        <fullName evidence="3">SWIM-type domain-containing protein</fullName>
    </recommendedName>
</protein>
<reference evidence="4 5" key="1">
    <citation type="journal article" date="2022" name="Nat. Ecol. Evol.">
        <title>A masculinizing supergene underlies an exaggerated male reproductive morph in a spider.</title>
        <authorList>
            <person name="Hendrickx F."/>
            <person name="De Corte Z."/>
            <person name="Sonet G."/>
            <person name="Van Belleghem S.M."/>
            <person name="Kostlbacher S."/>
            <person name="Vangestel C."/>
        </authorList>
    </citation>
    <scope>NUCLEOTIDE SEQUENCE [LARGE SCALE GENOMIC DNA]</scope>
    <source>
        <strain evidence="4">W744_W776</strain>
    </source>
</reference>
<evidence type="ECO:0000313" key="5">
    <source>
        <dbReference type="Proteomes" id="UP000827092"/>
    </source>
</evidence>
<dbReference type="EMBL" id="JAFNEN010005132">
    <property type="protein sequence ID" value="KAG8170614.1"/>
    <property type="molecule type" value="Genomic_DNA"/>
</dbReference>
<dbReference type="PANTHER" id="PTHR35385:SF2">
    <property type="entry name" value="PROTEIN B, PUTATIVE-RELATED"/>
    <property type="match status" value="1"/>
</dbReference>
<organism evidence="4 5">
    <name type="scientific">Oedothorax gibbosus</name>
    <dbReference type="NCBI Taxonomy" id="931172"/>
    <lineage>
        <taxon>Eukaryota</taxon>
        <taxon>Metazoa</taxon>
        <taxon>Ecdysozoa</taxon>
        <taxon>Arthropoda</taxon>
        <taxon>Chelicerata</taxon>
        <taxon>Arachnida</taxon>
        <taxon>Araneae</taxon>
        <taxon>Araneomorphae</taxon>
        <taxon>Entelegynae</taxon>
        <taxon>Araneoidea</taxon>
        <taxon>Linyphiidae</taxon>
        <taxon>Erigoninae</taxon>
        <taxon>Oedothorax</taxon>
    </lineage>
</organism>
<keyword evidence="5" id="KW-1185">Reference proteome</keyword>
<keyword evidence="1" id="KW-0862">Zinc</keyword>
<keyword evidence="1" id="KW-0863">Zinc-finger</keyword>
<sequence length="537" mass="60345">MEVYHQEGITVQFYEDPFAVVIVTPLMKRASALPHAANNVFVDSTSSCDAENHVITFFLCPCAAGAVPLGIVITKGQSQQSYTLGFSLLKASLQNPFNRNGAPTIFMTDNSSAEINALQAVWPGCECLLCIFHVGQQVWRWLWDGKHNIAKEHRSILMKFFQEILYAKSTSDANQEFLNALGYVGSYLPTFPNWSEYIIGMWDSKESWCLAYRDERVRGHHTNNFSEVSVRVFKDNVLGRVKAYNVITLLDFCSTVHEQFYLKKLTEFANNRNAKKRLFLMSMKKKSFDIKTDEIFPLGNDLYRVKEWEVNMRSACCSCPVGLHGKLCKHQYAVFSTSEEALQNEPLLLAEEKYEIACVALGDRVPDVSFYQPFLSTSFFLNNSIASTSSQETMEVLPPALQSAETPMDIPTEATRRNLFESVITKINELHSKFGSSEEGLSTLLKRLNKVQSQGQWEQVLNTAGSKIPLKRRPGAAIHVQPTAIARRKLQVTRGSRKLPAGRPAKGIPLPRKKRKHALSANIAMNQPNANLHGSGH</sequence>
<feature type="domain" description="SWIM-type" evidence="3">
    <location>
        <begin position="308"/>
        <end position="339"/>
    </location>
</feature>
<keyword evidence="1" id="KW-0479">Metal-binding</keyword>
<evidence type="ECO:0000313" key="4">
    <source>
        <dbReference type="EMBL" id="KAG8170614.1"/>
    </source>
</evidence>
<evidence type="ECO:0000259" key="3">
    <source>
        <dbReference type="PROSITE" id="PS50966"/>
    </source>
</evidence>
<accession>A0AAV6TFM9</accession>
<dbReference type="InterPro" id="IPR007527">
    <property type="entry name" value="Znf_SWIM"/>
</dbReference>
<feature type="region of interest" description="Disordered" evidence="2">
    <location>
        <begin position="492"/>
        <end position="516"/>
    </location>
</feature>
<dbReference type="AlphaFoldDB" id="A0AAV6TFM9"/>
<evidence type="ECO:0000256" key="1">
    <source>
        <dbReference type="PROSITE-ProRule" id="PRU00325"/>
    </source>
</evidence>
<proteinExistence type="predicted"/>
<gene>
    <name evidence="4" type="ORF">JTE90_014351</name>
</gene>
<evidence type="ECO:0000256" key="2">
    <source>
        <dbReference type="SAM" id="MobiDB-lite"/>
    </source>
</evidence>
<comment type="caution">
    <text evidence="4">The sequence shown here is derived from an EMBL/GenBank/DDBJ whole genome shotgun (WGS) entry which is preliminary data.</text>
</comment>
<dbReference type="Pfam" id="PF04434">
    <property type="entry name" value="SWIM"/>
    <property type="match status" value="1"/>
</dbReference>
<name>A0AAV6TFM9_9ARAC</name>